<dbReference type="PRINTS" id="PR00034">
    <property type="entry name" value="HTHCRP"/>
</dbReference>
<keyword evidence="1" id="KW-0805">Transcription regulation</keyword>
<dbReference type="PANTHER" id="PTHR24567">
    <property type="entry name" value="CRP FAMILY TRANSCRIPTIONAL REGULATORY PROTEIN"/>
    <property type="match status" value="1"/>
</dbReference>
<dbReference type="CDD" id="cd00038">
    <property type="entry name" value="CAP_ED"/>
    <property type="match status" value="1"/>
</dbReference>
<sequence>MTRGMSSCEQCIARQLNSMNTLTKDELKQVSACKITRSYKKGDIIFNENEMLNGVYCVREGICKLTKMSENGKDQTIKLLGEGELIGQRSIISEERTNLSAIALNDVKVCFVPKEQILSNIKSNQEFSFKVLQSLAQDLREAEDDLINMAQKTVRQRLAEALIYVSKSFGVNEDGYLSVNLSREEYASIVGTATESAIRILSQFKKEGLISTQGKTIKIENLNDLGRVE</sequence>
<evidence type="ECO:0000256" key="1">
    <source>
        <dbReference type="ARBA" id="ARBA00023015"/>
    </source>
</evidence>
<evidence type="ECO:0000313" key="6">
    <source>
        <dbReference type="EMBL" id="RAJ27838.1"/>
    </source>
</evidence>
<dbReference type="InterPro" id="IPR036390">
    <property type="entry name" value="WH_DNA-bd_sf"/>
</dbReference>
<evidence type="ECO:0000259" key="5">
    <source>
        <dbReference type="PROSITE" id="PS51063"/>
    </source>
</evidence>
<dbReference type="InterPro" id="IPR036388">
    <property type="entry name" value="WH-like_DNA-bd_sf"/>
</dbReference>
<organism evidence="6 7">
    <name type="scientific">Gelidibacter algens</name>
    <dbReference type="NCBI Taxonomy" id="49280"/>
    <lineage>
        <taxon>Bacteria</taxon>
        <taxon>Pseudomonadati</taxon>
        <taxon>Bacteroidota</taxon>
        <taxon>Flavobacteriia</taxon>
        <taxon>Flavobacteriales</taxon>
        <taxon>Flavobacteriaceae</taxon>
        <taxon>Gelidibacter</taxon>
    </lineage>
</organism>
<dbReference type="InterPro" id="IPR012318">
    <property type="entry name" value="HTH_CRP"/>
</dbReference>
<dbReference type="Pfam" id="PF13545">
    <property type="entry name" value="HTH_Crp_2"/>
    <property type="match status" value="1"/>
</dbReference>
<dbReference type="InterPro" id="IPR018490">
    <property type="entry name" value="cNMP-bd_dom_sf"/>
</dbReference>
<dbReference type="RefSeq" id="WP_317047095.1">
    <property type="nucleotide sequence ID" value="NZ_LZRN01000015.1"/>
</dbReference>
<dbReference type="SUPFAM" id="SSF51206">
    <property type="entry name" value="cAMP-binding domain-like"/>
    <property type="match status" value="1"/>
</dbReference>
<keyword evidence="7" id="KW-1185">Reference proteome</keyword>
<dbReference type="Proteomes" id="UP000248987">
    <property type="component" value="Unassembled WGS sequence"/>
</dbReference>
<comment type="caution">
    <text evidence="6">The sequence shown here is derived from an EMBL/GenBank/DDBJ whole genome shotgun (WGS) entry which is preliminary data.</text>
</comment>
<keyword evidence="2" id="KW-0238">DNA-binding</keyword>
<proteinExistence type="predicted"/>
<dbReference type="InterPro" id="IPR050397">
    <property type="entry name" value="Env_Response_Regulators"/>
</dbReference>
<dbReference type="SMART" id="SM00419">
    <property type="entry name" value="HTH_CRP"/>
    <property type="match status" value="1"/>
</dbReference>
<dbReference type="PROSITE" id="PS51063">
    <property type="entry name" value="HTH_CRP_2"/>
    <property type="match status" value="1"/>
</dbReference>
<dbReference type="PANTHER" id="PTHR24567:SF74">
    <property type="entry name" value="HTH-TYPE TRANSCRIPTIONAL REGULATOR ARCR"/>
    <property type="match status" value="1"/>
</dbReference>
<evidence type="ECO:0000259" key="4">
    <source>
        <dbReference type="PROSITE" id="PS50042"/>
    </source>
</evidence>
<evidence type="ECO:0000256" key="2">
    <source>
        <dbReference type="ARBA" id="ARBA00023125"/>
    </source>
</evidence>
<dbReference type="EMBL" id="QLLQ01000001">
    <property type="protein sequence ID" value="RAJ27838.1"/>
    <property type="molecule type" value="Genomic_DNA"/>
</dbReference>
<dbReference type="Gene3D" id="2.60.120.10">
    <property type="entry name" value="Jelly Rolls"/>
    <property type="match status" value="1"/>
</dbReference>
<gene>
    <name evidence="6" type="ORF">LX77_00412</name>
</gene>
<reference evidence="6 7" key="1">
    <citation type="submission" date="2018-06" db="EMBL/GenBank/DDBJ databases">
        <title>Genomic Encyclopedia of Archaeal and Bacterial Type Strains, Phase II (KMG-II): from individual species to whole genera.</title>
        <authorList>
            <person name="Goeker M."/>
        </authorList>
    </citation>
    <scope>NUCLEOTIDE SEQUENCE [LARGE SCALE GENOMIC DNA]</scope>
    <source>
        <strain evidence="6 7">DSM 12408</strain>
    </source>
</reference>
<dbReference type="InterPro" id="IPR014710">
    <property type="entry name" value="RmlC-like_jellyroll"/>
</dbReference>
<protein>
    <submittedName>
        <fullName evidence="6">CRP-like cAMP-binding protein</fullName>
    </submittedName>
</protein>
<dbReference type="GO" id="GO:0003700">
    <property type="term" value="F:DNA-binding transcription factor activity"/>
    <property type="evidence" value="ECO:0007669"/>
    <property type="project" value="TreeGrafter"/>
</dbReference>
<dbReference type="Gene3D" id="1.10.10.10">
    <property type="entry name" value="Winged helix-like DNA-binding domain superfamily/Winged helix DNA-binding domain"/>
    <property type="match status" value="1"/>
</dbReference>
<evidence type="ECO:0000313" key="7">
    <source>
        <dbReference type="Proteomes" id="UP000248987"/>
    </source>
</evidence>
<dbReference type="GO" id="GO:0003677">
    <property type="term" value="F:DNA binding"/>
    <property type="evidence" value="ECO:0007669"/>
    <property type="project" value="UniProtKB-KW"/>
</dbReference>
<name>A0A327SGM0_9FLAO</name>
<dbReference type="GO" id="GO:0005829">
    <property type="term" value="C:cytosol"/>
    <property type="evidence" value="ECO:0007669"/>
    <property type="project" value="TreeGrafter"/>
</dbReference>
<dbReference type="Pfam" id="PF00027">
    <property type="entry name" value="cNMP_binding"/>
    <property type="match status" value="1"/>
</dbReference>
<evidence type="ECO:0000256" key="3">
    <source>
        <dbReference type="ARBA" id="ARBA00023163"/>
    </source>
</evidence>
<accession>A0A327SGM0</accession>
<dbReference type="InterPro" id="IPR000595">
    <property type="entry name" value="cNMP-bd_dom"/>
</dbReference>
<dbReference type="SMART" id="SM00100">
    <property type="entry name" value="cNMP"/>
    <property type="match status" value="1"/>
</dbReference>
<keyword evidence="3" id="KW-0804">Transcription</keyword>
<dbReference type="PROSITE" id="PS50042">
    <property type="entry name" value="CNMP_BINDING_3"/>
    <property type="match status" value="1"/>
</dbReference>
<dbReference type="AlphaFoldDB" id="A0A327SGM0"/>
<feature type="domain" description="HTH crp-type" evidence="5">
    <location>
        <begin position="152"/>
        <end position="223"/>
    </location>
</feature>
<dbReference type="SUPFAM" id="SSF46785">
    <property type="entry name" value="Winged helix' DNA-binding domain"/>
    <property type="match status" value="1"/>
</dbReference>
<feature type="domain" description="Cyclic nucleotide-binding" evidence="4">
    <location>
        <begin position="18"/>
        <end position="138"/>
    </location>
</feature>